<keyword evidence="6" id="KW-0325">Glycoprotein</keyword>
<organism evidence="9 10">
    <name type="scientific">Ophiophagus hannah</name>
    <name type="common">King cobra</name>
    <name type="synonym">Naja hannah</name>
    <dbReference type="NCBI Taxonomy" id="8665"/>
    <lineage>
        <taxon>Eukaryota</taxon>
        <taxon>Metazoa</taxon>
        <taxon>Chordata</taxon>
        <taxon>Craniata</taxon>
        <taxon>Vertebrata</taxon>
        <taxon>Euteleostomi</taxon>
        <taxon>Lepidosauria</taxon>
        <taxon>Squamata</taxon>
        <taxon>Bifurcata</taxon>
        <taxon>Unidentata</taxon>
        <taxon>Episquamata</taxon>
        <taxon>Toxicofera</taxon>
        <taxon>Serpentes</taxon>
        <taxon>Colubroidea</taxon>
        <taxon>Elapidae</taxon>
        <taxon>Elapinae</taxon>
        <taxon>Ophiophagus</taxon>
    </lineage>
</organism>
<keyword evidence="5" id="KW-1015">Disulfide bond</keyword>
<evidence type="ECO:0000313" key="9">
    <source>
        <dbReference type="EMBL" id="ETE63527.1"/>
    </source>
</evidence>
<feature type="compositionally biased region" description="Polar residues" evidence="7">
    <location>
        <begin position="766"/>
        <end position="788"/>
    </location>
</feature>
<dbReference type="AlphaFoldDB" id="V8NPS3"/>
<evidence type="ECO:0000256" key="7">
    <source>
        <dbReference type="SAM" id="MobiDB-lite"/>
    </source>
</evidence>
<dbReference type="GO" id="GO:0005615">
    <property type="term" value="C:extracellular space"/>
    <property type="evidence" value="ECO:0007669"/>
    <property type="project" value="InterPro"/>
</dbReference>
<feature type="non-terminal residue" evidence="9">
    <location>
        <position position="1"/>
    </location>
</feature>
<feature type="compositionally biased region" description="Basic residues" evidence="7">
    <location>
        <begin position="698"/>
        <end position="714"/>
    </location>
</feature>
<dbReference type="PANTHER" id="PTHR13814:SF10">
    <property type="entry name" value="FETUIN-B"/>
    <property type="match status" value="1"/>
</dbReference>
<protein>
    <submittedName>
        <fullName evidence="9">Fetuin-B</fullName>
    </submittedName>
</protein>
<dbReference type="InterPro" id="IPR000010">
    <property type="entry name" value="Cystatin_dom"/>
</dbReference>
<feature type="compositionally biased region" description="Low complexity" evidence="7">
    <location>
        <begin position="796"/>
        <end position="806"/>
    </location>
</feature>
<dbReference type="PANTHER" id="PTHR13814">
    <property type="entry name" value="FETUIN"/>
    <property type="match status" value="1"/>
</dbReference>
<feature type="region of interest" description="Disordered" evidence="7">
    <location>
        <begin position="406"/>
        <end position="448"/>
    </location>
</feature>
<gene>
    <name evidence="9" type="primary">FETUB</name>
    <name evidence="9" type="ORF">L345_10712</name>
</gene>
<keyword evidence="4" id="KW-0677">Repeat</keyword>
<feature type="domain" description="Cystatin" evidence="8">
    <location>
        <begin position="275"/>
        <end position="385"/>
    </location>
</feature>
<feature type="domain" description="Cystatin" evidence="8">
    <location>
        <begin position="551"/>
        <end position="657"/>
    </location>
</feature>
<comment type="caution">
    <text evidence="9">The sequence shown here is derived from an EMBL/GenBank/DDBJ whole genome shotgun (WGS) entry which is preliminary data.</text>
</comment>
<feature type="compositionally biased region" description="Basic and acidic residues" evidence="7">
    <location>
        <begin position="678"/>
        <end position="697"/>
    </location>
</feature>
<dbReference type="EMBL" id="AZIM01002702">
    <property type="protein sequence ID" value="ETE63527.1"/>
    <property type="molecule type" value="Genomic_DNA"/>
</dbReference>
<evidence type="ECO:0000256" key="6">
    <source>
        <dbReference type="ARBA" id="ARBA00023180"/>
    </source>
</evidence>
<dbReference type="GO" id="GO:0007339">
    <property type="term" value="P:binding of sperm to zona pellucida"/>
    <property type="evidence" value="ECO:0007669"/>
    <property type="project" value="TreeGrafter"/>
</dbReference>
<dbReference type="Gene3D" id="3.10.450.10">
    <property type="match status" value="4"/>
</dbReference>
<evidence type="ECO:0000256" key="4">
    <source>
        <dbReference type="ARBA" id="ARBA00022737"/>
    </source>
</evidence>
<keyword evidence="3" id="KW-0732">Signal</keyword>
<keyword evidence="2" id="KW-0964">Secreted</keyword>
<comment type="subcellular location">
    <subcellularLocation>
        <location evidence="1">Secreted</location>
    </subcellularLocation>
</comment>
<dbReference type="Proteomes" id="UP000018936">
    <property type="component" value="Unassembled WGS sequence"/>
</dbReference>
<evidence type="ECO:0000256" key="2">
    <source>
        <dbReference type="ARBA" id="ARBA00022525"/>
    </source>
</evidence>
<evidence type="ECO:0000313" key="10">
    <source>
        <dbReference type="Proteomes" id="UP000018936"/>
    </source>
</evidence>
<dbReference type="CDD" id="cd00042">
    <property type="entry name" value="CY"/>
    <property type="match status" value="3"/>
</dbReference>
<dbReference type="OrthoDB" id="9941887at2759"/>
<dbReference type="GO" id="GO:0004869">
    <property type="term" value="F:cysteine-type endopeptidase inhibitor activity"/>
    <property type="evidence" value="ECO:0007669"/>
    <property type="project" value="InterPro"/>
</dbReference>
<evidence type="ECO:0000259" key="8">
    <source>
        <dbReference type="SMART" id="SM00043"/>
    </source>
</evidence>
<evidence type="ECO:0000256" key="3">
    <source>
        <dbReference type="ARBA" id="ARBA00022729"/>
    </source>
</evidence>
<feature type="domain" description="Cystatin" evidence="8">
    <location>
        <begin position="156"/>
        <end position="267"/>
    </location>
</feature>
<dbReference type="PROSITE" id="PS01255">
    <property type="entry name" value="FETUIN_2"/>
    <property type="match status" value="1"/>
</dbReference>
<evidence type="ECO:0000256" key="1">
    <source>
        <dbReference type="ARBA" id="ARBA00004613"/>
    </source>
</evidence>
<dbReference type="InterPro" id="IPR001363">
    <property type="entry name" value="Prot_inh_fetuin_CS"/>
</dbReference>
<name>V8NPS3_OPHHA</name>
<dbReference type="SUPFAM" id="SSF54403">
    <property type="entry name" value="Cystatin/monellin"/>
    <property type="match status" value="5"/>
</dbReference>
<dbReference type="GO" id="GO:0008191">
    <property type="term" value="F:metalloendopeptidase inhibitor activity"/>
    <property type="evidence" value="ECO:0007669"/>
    <property type="project" value="TreeGrafter"/>
</dbReference>
<dbReference type="InterPro" id="IPR050735">
    <property type="entry name" value="Kininogen_Fetuin_HRG"/>
</dbReference>
<dbReference type="InterPro" id="IPR046350">
    <property type="entry name" value="Cystatin_sf"/>
</dbReference>
<sequence>IVHTLAASTAPSFVYPSCNSLVVKAVAEVALNKVNSNRKQGYVLGLQRIFDVHELPEEIAKVTLAKFNAESDRDHYFGLVGVTKGKLQVKLKLKYTIQETSCRKSPPVSDITQCPLLPTETAVIVLFSDSAKISKMALLISFLIGIQLFHAVASVPLTQFLHPSCNSLEVKTAAEVALNKHNKHQTDGYILGLQRIFDAYEVSEQDGDSVFFLILDVLETKCHVLSKKSWKECDFRHPYETVFGQCKVIIKFNRNSNDSFLYRNDCSLRPHTTPACPGCPIRQNASEDRFQEIAKESLAKFNAENGHEHYFAILKVTKANSQVVYGILNTVEFTIQETSCPKSTPVSDITQCSLLPTETAVKGLCKGSVIGRGDEGPRIVTANCQFFPHPSGSEHQELHHLHVNDTETSTKQKETVVSKDPSSEHAVPEVQEPNPNSSPTLASPEEKANSHLTKITIPAFPKGFSQSASCPGEMLHSVVSSPPFRFLPPMCNSSEVKVAAEVALNKLNAHRKEGYVLGLQRIFDVHEILQVYGQCKVIIHFNKNSNHSQLYSYDCVLRPPTFWETAAESLAKFNAESNHVHYFTILNVTKARSQWVIGPSNFVEYTIQETSCLKSQPVSIIAKCPLLPPNTAEAGLCKGSVVNSRIENRKFVTVKCHFFPHLPPVADEQTPQSGSELEQEKHHDDAERHRNHHEENRRHHQRSHPHHHHKHHGHKHEDQESHYPPRSANVTKKLPGQKEILGRVVIYPPSSKHVSLHSLPEVQEPKPTSKSRLTSQFEASPQSVQSTRPAIPPFPSGFSESPSCPGDLAIEINGLQLPSPS</sequence>
<accession>V8NPS3</accession>
<reference evidence="9 10" key="1">
    <citation type="journal article" date="2013" name="Proc. Natl. Acad. Sci. U.S.A.">
        <title>The king cobra genome reveals dynamic gene evolution and adaptation in the snake venom system.</title>
        <authorList>
            <person name="Vonk F.J."/>
            <person name="Casewell N.R."/>
            <person name="Henkel C.V."/>
            <person name="Heimberg A.M."/>
            <person name="Jansen H.J."/>
            <person name="McCleary R.J."/>
            <person name="Kerkkamp H.M."/>
            <person name="Vos R.A."/>
            <person name="Guerreiro I."/>
            <person name="Calvete J.J."/>
            <person name="Wuster W."/>
            <person name="Woods A.E."/>
            <person name="Logan J.M."/>
            <person name="Harrison R.A."/>
            <person name="Castoe T.A."/>
            <person name="de Koning A.P."/>
            <person name="Pollock D.D."/>
            <person name="Yandell M."/>
            <person name="Calderon D."/>
            <person name="Renjifo C."/>
            <person name="Currier R.B."/>
            <person name="Salgado D."/>
            <person name="Pla D."/>
            <person name="Sanz L."/>
            <person name="Hyder A.S."/>
            <person name="Ribeiro J.M."/>
            <person name="Arntzen J.W."/>
            <person name="van den Thillart G.E."/>
            <person name="Boetzer M."/>
            <person name="Pirovano W."/>
            <person name="Dirks R.P."/>
            <person name="Spaink H.P."/>
            <person name="Duboule D."/>
            <person name="McGlinn E."/>
            <person name="Kini R.M."/>
            <person name="Richardson M.K."/>
        </authorList>
    </citation>
    <scope>NUCLEOTIDE SEQUENCE</scope>
    <source>
        <tissue evidence="9">Blood</tissue>
    </source>
</reference>
<proteinExistence type="predicted"/>
<feature type="compositionally biased region" description="Basic and acidic residues" evidence="7">
    <location>
        <begin position="406"/>
        <end position="427"/>
    </location>
</feature>
<evidence type="ECO:0000256" key="5">
    <source>
        <dbReference type="ARBA" id="ARBA00023157"/>
    </source>
</evidence>
<feature type="region of interest" description="Disordered" evidence="7">
    <location>
        <begin position="663"/>
        <end position="737"/>
    </location>
</feature>
<keyword evidence="10" id="KW-1185">Reference proteome</keyword>
<dbReference type="SMART" id="SM00043">
    <property type="entry name" value="CY"/>
    <property type="match status" value="3"/>
</dbReference>
<feature type="region of interest" description="Disordered" evidence="7">
    <location>
        <begin position="754"/>
        <end position="821"/>
    </location>
</feature>
<dbReference type="Pfam" id="PF00031">
    <property type="entry name" value="Cystatin"/>
    <property type="match status" value="4"/>
</dbReference>